<feature type="coiled-coil region" evidence="6">
    <location>
        <begin position="167"/>
        <end position="224"/>
    </location>
</feature>
<protein>
    <submittedName>
        <fullName evidence="9">Lipopolysaccharide biosynthesis protein</fullName>
    </submittedName>
</protein>
<dbReference type="GO" id="GO:0005886">
    <property type="term" value="C:plasma membrane"/>
    <property type="evidence" value="ECO:0007669"/>
    <property type="project" value="UniProtKB-SubCell"/>
</dbReference>
<keyword evidence="2" id="KW-1003">Cell membrane</keyword>
<dbReference type="HOGENOM" id="CLU_009912_5_3_4"/>
<evidence type="ECO:0000313" key="10">
    <source>
        <dbReference type="Proteomes" id="UP000001693"/>
    </source>
</evidence>
<keyword evidence="10" id="KW-1185">Reference proteome</keyword>
<proteinExistence type="predicted"/>
<dbReference type="Pfam" id="PF02706">
    <property type="entry name" value="Wzz"/>
    <property type="match status" value="1"/>
</dbReference>
<sequence length="465" mass="50666" precursor="true">MLAALRTRLVLFVLVFVATVAAAAVVAVSLPKTYRATASLLVAESLRGNALPERGAYLQTQADIIKSETVARRVVAALKLADSPQARQAHARTASDGSFEDWLATRWLAAPQVDLAHSSVIRIGVDAPKASTAAETANAYAQAYVELARELRTDNTGRAERLLDTRLTTLRNDLRQAQDRLLDHQRRNGIVSSDARADLRETRLAEVSAQLSRAREQNLDLASRQQHVRQLRQQGSPLDRLNEVQTDSQVQRLSAELEQGEARLQALSQQYGTAYPPYQSQLAENARRRAALDAQINKVLAGLENAAAQGRWRAAALEAELAGQRSRLLAVGSERGELATLTHNVESAQRTYDMAVQGFMVDMVGNELYNSQVSLLSPASVPLEPHAPRIGLLMAAAVVAGALLGLATVVMLELRDRRVRSAVDLRRLTADDSVPLLGVTSRWSPPRQARAASLQPASTLTFQPR</sequence>
<gene>
    <name evidence="9" type="ordered locus">Lcho_1376</name>
</gene>
<dbReference type="Proteomes" id="UP000001693">
    <property type="component" value="Chromosome"/>
</dbReference>
<evidence type="ECO:0000256" key="6">
    <source>
        <dbReference type="SAM" id="Coils"/>
    </source>
</evidence>
<reference evidence="9 10" key="1">
    <citation type="submission" date="2008-03" db="EMBL/GenBank/DDBJ databases">
        <title>Complete sequence of Leptothrix cholodnii SP-6.</title>
        <authorList>
            <consortium name="US DOE Joint Genome Institute"/>
            <person name="Copeland A."/>
            <person name="Lucas S."/>
            <person name="Lapidus A."/>
            <person name="Glavina del Rio T."/>
            <person name="Dalin E."/>
            <person name="Tice H."/>
            <person name="Bruce D."/>
            <person name="Goodwin L."/>
            <person name="Pitluck S."/>
            <person name="Chertkov O."/>
            <person name="Brettin T."/>
            <person name="Detter J.C."/>
            <person name="Han C."/>
            <person name="Kuske C.R."/>
            <person name="Schmutz J."/>
            <person name="Larimer F."/>
            <person name="Land M."/>
            <person name="Hauser L."/>
            <person name="Kyrpides N."/>
            <person name="Lykidis A."/>
            <person name="Emerson D."/>
            <person name="Richardson P."/>
        </authorList>
    </citation>
    <scope>NUCLEOTIDE SEQUENCE [LARGE SCALE GENOMIC DNA]</scope>
    <source>
        <strain evidence="10">ATCC 51168 / LMG 8142 / SP-6</strain>
    </source>
</reference>
<dbReference type="AlphaFoldDB" id="B1Y717"/>
<comment type="subcellular location">
    <subcellularLocation>
        <location evidence="1">Cell membrane</location>
        <topology evidence="1">Multi-pass membrane protein</topology>
    </subcellularLocation>
</comment>
<dbReference type="KEGG" id="lch:Lcho_1376"/>
<dbReference type="GO" id="GO:0004713">
    <property type="term" value="F:protein tyrosine kinase activity"/>
    <property type="evidence" value="ECO:0007669"/>
    <property type="project" value="TreeGrafter"/>
</dbReference>
<dbReference type="EMBL" id="CP001013">
    <property type="protein sequence ID" value="ACB33644.1"/>
    <property type="molecule type" value="Genomic_DNA"/>
</dbReference>
<name>B1Y717_LEPCP</name>
<feature type="transmembrane region" description="Helical" evidence="7">
    <location>
        <begin position="390"/>
        <end position="412"/>
    </location>
</feature>
<dbReference type="PANTHER" id="PTHR32309:SF13">
    <property type="entry name" value="FERRIC ENTEROBACTIN TRANSPORT PROTEIN FEPE"/>
    <property type="match status" value="1"/>
</dbReference>
<evidence type="ECO:0000256" key="5">
    <source>
        <dbReference type="ARBA" id="ARBA00023136"/>
    </source>
</evidence>
<evidence type="ECO:0000313" key="9">
    <source>
        <dbReference type="EMBL" id="ACB33644.1"/>
    </source>
</evidence>
<dbReference type="InterPro" id="IPR003856">
    <property type="entry name" value="LPS_length_determ_N"/>
</dbReference>
<keyword evidence="5 7" id="KW-0472">Membrane</keyword>
<evidence type="ECO:0000259" key="8">
    <source>
        <dbReference type="Pfam" id="PF02706"/>
    </source>
</evidence>
<accession>B1Y717</accession>
<keyword evidence="4 7" id="KW-1133">Transmembrane helix</keyword>
<dbReference type="eggNOG" id="COG3206">
    <property type="taxonomic scope" value="Bacteria"/>
</dbReference>
<keyword evidence="6" id="KW-0175">Coiled coil</keyword>
<evidence type="ECO:0000256" key="1">
    <source>
        <dbReference type="ARBA" id="ARBA00004651"/>
    </source>
</evidence>
<keyword evidence="3 7" id="KW-0812">Transmembrane</keyword>
<evidence type="ECO:0000256" key="7">
    <source>
        <dbReference type="SAM" id="Phobius"/>
    </source>
</evidence>
<evidence type="ECO:0000256" key="3">
    <source>
        <dbReference type="ARBA" id="ARBA00022692"/>
    </source>
</evidence>
<evidence type="ECO:0000256" key="4">
    <source>
        <dbReference type="ARBA" id="ARBA00022989"/>
    </source>
</evidence>
<organism evidence="9 10">
    <name type="scientific">Leptothrix cholodnii (strain ATCC 51168 / LMG 8142 / SP-6)</name>
    <name type="common">Leptothrix discophora (strain SP-6)</name>
    <dbReference type="NCBI Taxonomy" id="395495"/>
    <lineage>
        <taxon>Bacteria</taxon>
        <taxon>Pseudomonadati</taxon>
        <taxon>Pseudomonadota</taxon>
        <taxon>Betaproteobacteria</taxon>
        <taxon>Burkholderiales</taxon>
        <taxon>Sphaerotilaceae</taxon>
        <taxon>Leptothrix</taxon>
    </lineage>
</organism>
<dbReference type="STRING" id="395495.Lcho_1376"/>
<dbReference type="PANTHER" id="PTHR32309">
    <property type="entry name" value="TYROSINE-PROTEIN KINASE"/>
    <property type="match status" value="1"/>
</dbReference>
<evidence type="ECO:0000256" key="2">
    <source>
        <dbReference type="ARBA" id="ARBA00022475"/>
    </source>
</evidence>
<feature type="domain" description="Polysaccharide chain length determinant N-terminal" evidence="8">
    <location>
        <begin position="2"/>
        <end position="77"/>
    </location>
</feature>
<dbReference type="InterPro" id="IPR050445">
    <property type="entry name" value="Bact_polysacc_biosynth/exp"/>
</dbReference>